<gene>
    <name evidence="2" type="ORF">A4R26_22250</name>
</gene>
<protein>
    <recommendedName>
        <fullName evidence="4">VanZ-like domain-containing protein</fullName>
    </recommendedName>
</protein>
<feature type="transmembrane region" description="Helical" evidence="1">
    <location>
        <begin position="67"/>
        <end position="86"/>
    </location>
</feature>
<keyword evidence="1" id="KW-0812">Transmembrane</keyword>
<keyword evidence="3" id="KW-1185">Reference proteome</keyword>
<sequence>MTATGINKNVFKVALVLGWLLVSVVGFMVKLPRGFRHYDKELHAAFYFMAAAFLNILFTNGKFTRHILIFGLLYLFSISIEYAQEYSNKLLHKRIHGRFDPEDVKYNLRGLIAFSILWAPYRLVMSVYNRFKLKDTPEPGARE</sequence>
<keyword evidence="1" id="KW-1133">Transmembrane helix</keyword>
<reference evidence="3" key="1">
    <citation type="submission" date="2016-04" db="EMBL/GenBank/DDBJ databases">
        <authorList>
            <person name="Chen L."/>
            <person name="Zhuang W."/>
            <person name="Wang G."/>
        </authorList>
    </citation>
    <scope>NUCLEOTIDE SEQUENCE [LARGE SCALE GENOMIC DNA]</scope>
    <source>
        <strain evidence="3">208</strain>
    </source>
</reference>
<proteinExistence type="predicted"/>
<dbReference type="STRING" id="550983.A4R26_22250"/>
<dbReference type="OrthoDB" id="672453at2"/>
<feature type="transmembrane region" description="Helical" evidence="1">
    <location>
        <begin position="42"/>
        <end position="60"/>
    </location>
</feature>
<evidence type="ECO:0000313" key="2">
    <source>
        <dbReference type="EMBL" id="OQP58904.1"/>
    </source>
</evidence>
<keyword evidence="1" id="KW-0472">Membrane</keyword>
<dbReference type="Proteomes" id="UP000192276">
    <property type="component" value="Unassembled WGS sequence"/>
</dbReference>
<accession>A0A1V9FKM1</accession>
<dbReference type="EMBL" id="LWBP01000186">
    <property type="protein sequence ID" value="OQP58904.1"/>
    <property type="molecule type" value="Genomic_DNA"/>
</dbReference>
<evidence type="ECO:0008006" key="4">
    <source>
        <dbReference type="Google" id="ProtNLM"/>
    </source>
</evidence>
<dbReference type="RefSeq" id="WP_081164810.1">
    <property type="nucleotide sequence ID" value="NZ_LWBP01000186.1"/>
</dbReference>
<feature type="transmembrane region" description="Helical" evidence="1">
    <location>
        <begin position="12"/>
        <end position="30"/>
    </location>
</feature>
<organism evidence="2 3">
    <name type="scientific">Niastella populi</name>
    <dbReference type="NCBI Taxonomy" id="550983"/>
    <lineage>
        <taxon>Bacteria</taxon>
        <taxon>Pseudomonadati</taxon>
        <taxon>Bacteroidota</taxon>
        <taxon>Chitinophagia</taxon>
        <taxon>Chitinophagales</taxon>
        <taxon>Chitinophagaceae</taxon>
        <taxon>Niastella</taxon>
    </lineage>
</organism>
<name>A0A1V9FKM1_9BACT</name>
<evidence type="ECO:0000256" key="1">
    <source>
        <dbReference type="SAM" id="Phobius"/>
    </source>
</evidence>
<dbReference type="AlphaFoldDB" id="A0A1V9FKM1"/>
<comment type="caution">
    <text evidence="2">The sequence shown here is derived from an EMBL/GenBank/DDBJ whole genome shotgun (WGS) entry which is preliminary data.</text>
</comment>
<feature type="transmembrane region" description="Helical" evidence="1">
    <location>
        <begin position="106"/>
        <end position="124"/>
    </location>
</feature>
<evidence type="ECO:0000313" key="3">
    <source>
        <dbReference type="Proteomes" id="UP000192276"/>
    </source>
</evidence>